<feature type="transmembrane region" description="Helical" evidence="7">
    <location>
        <begin position="194"/>
        <end position="213"/>
    </location>
</feature>
<comment type="similarity">
    <text evidence="2">Belongs to the major facilitator superfamily. TCR/Tet family.</text>
</comment>
<feature type="transmembrane region" description="Helical" evidence="7">
    <location>
        <begin position="370"/>
        <end position="388"/>
    </location>
</feature>
<dbReference type="InterPro" id="IPR036259">
    <property type="entry name" value="MFS_trans_sf"/>
</dbReference>
<dbReference type="GO" id="GO:0022857">
    <property type="term" value="F:transmembrane transporter activity"/>
    <property type="evidence" value="ECO:0007669"/>
    <property type="project" value="InterPro"/>
</dbReference>
<dbReference type="PROSITE" id="PS50850">
    <property type="entry name" value="MFS"/>
    <property type="match status" value="1"/>
</dbReference>
<feature type="transmembrane region" description="Helical" evidence="7">
    <location>
        <begin position="339"/>
        <end position="358"/>
    </location>
</feature>
<feature type="transmembrane region" description="Helical" evidence="7">
    <location>
        <begin position="507"/>
        <end position="529"/>
    </location>
</feature>
<feature type="transmembrane region" description="Helical" evidence="7">
    <location>
        <begin position="266"/>
        <end position="285"/>
    </location>
</feature>
<feature type="transmembrane region" description="Helical" evidence="7">
    <location>
        <begin position="161"/>
        <end position="182"/>
    </location>
</feature>
<dbReference type="Proteomes" id="UP000078559">
    <property type="component" value="Chromosome 2"/>
</dbReference>
<comment type="subcellular location">
    <subcellularLocation>
        <location evidence="1">Membrane</location>
        <topology evidence="1">Multi-pass membrane protein</topology>
    </subcellularLocation>
</comment>
<keyword evidence="4 7" id="KW-0812">Transmembrane</keyword>
<feature type="transmembrane region" description="Helical" evidence="7">
    <location>
        <begin position="306"/>
        <end position="327"/>
    </location>
</feature>
<feature type="transmembrane region" description="Helical" evidence="7">
    <location>
        <begin position="400"/>
        <end position="422"/>
    </location>
</feature>
<feature type="transmembrane region" description="Helical" evidence="7">
    <location>
        <begin position="104"/>
        <end position="123"/>
    </location>
</feature>
<feature type="transmembrane region" description="Helical" evidence="7">
    <location>
        <begin position="129"/>
        <end position="154"/>
    </location>
</feature>
<feature type="transmembrane region" description="Helical" evidence="7">
    <location>
        <begin position="234"/>
        <end position="254"/>
    </location>
</feature>
<evidence type="ECO:0000256" key="7">
    <source>
        <dbReference type="SAM" id="Phobius"/>
    </source>
</evidence>
<dbReference type="OrthoDB" id="10021397at2759"/>
<organism evidence="9 10">
    <name type="scientific">Cytospora mali</name>
    <name type="common">Apple Valsa canker fungus</name>
    <name type="synonym">Valsa mali</name>
    <dbReference type="NCBI Taxonomy" id="578113"/>
    <lineage>
        <taxon>Eukaryota</taxon>
        <taxon>Fungi</taxon>
        <taxon>Dikarya</taxon>
        <taxon>Ascomycota</taxon>
        <taxon>Pezizomycotina</taxon>
        <taxon>Sordariomycetes</taxon>
        <taxon>Sordariomycetidae</taxon>
        <taxon>Diaporthales</taxon>
        <taxon>Cytosporaceae</taxon>
        <taxon>Cytospora</taxon>
    </lineage>
</organism>
<name>A0A194VRK6_CYTMA</name>
<evidence type="ECO:0000256" key="2">
    <source>
        <dbReference type="ARBA" id="ARBA00007520"/>
    </source>
</evidence>
<dbReference type="Pfam" id="PF07690">
    <property type="entry name" value="MFS_1"/>
    <property type="match status" value="1"/>
</dbReference>
<gene>
    <name evidence="9" type="ORF">VM1G_02315</name>
</gene>
<dbReference type="PANTHER" id="PTHR23501:SF12">
    <property type="entry name" value="MAJOR FACILITATOR SUPERFAMILY (MFS) PROFILE DOMAIN-CONTAINING PROTEIN-RELATED"/>
    <property type="match status" value="1"/>
</dbReference>
<feature type="transmembrane region" description="Helical" evidence="7">
    <location>
        <begin position="35"/>
        <end position="53"/>
    </location>
</feature>
<feature type="transmembrane region" description="Helical" evidence="7">
    <location>
        <begin position="434"/>
        <end position="458"/>
    </location>
</feature>
<keyword evidence="5 7" id="KW-1133">Transmembrane helix</keyword>
<feature type="domain" description="Major facilitator superfamily (MFS) profile" evidence="8">
    <location>
        <begin position="40"/>
        <end position="534"/>
    </location>
</feature>
<dbReference type="InterPro" id="IPR011701">
    <property type="entry name" value="MFS"/>
</dbReference>
<evidence type="ECO:0000313" key="10">
    <source>
        <dbReference type="Proteomes" id="UP000078559"/>
    </source>
</evidence>
<dbReference type="Gene3D" id="1.20.1250.20">
    <property type="entry name" value="MFS general substrate transporter like domains"/>
    <property type="match status" value="2"/>
</dbReference>
<keyword evidence="3" id="KW-0813">Transport</keyword>
<dbReference type="InterPro" id="IPR020846">
    <property type="entry name" value="MFS_dom"/>
</dbReference>
<evidence type="ECO:0000256" key="3">
    <source>
        <dbReference type="ARBA" id="ARBA00022448"/>
    </source>
</evidence>
<dbReference type="AlphaFoldDB" id="A0A194VRK6"/>
<feature type="transmembrane region" description="Helical" evidence="7">
    <location>
        <begin position="75"/>
        <end position="97"/>
    </location>
</feature>
<dbReference type="EMBL" id="CM003099">
    <property type="protein sequence ID" value="KUI66831.1"/>
    <property type="molecule type" value="Genomic_DNA"/>
</dbReference>
<dbReference type="GO" id="GO:0005886">
    <property type="term" value="C:plasma membrane"/>
    <property type="evidence" value="ECO:0007669"/>
    <property type="project" value="TreeGrafter"/>
</dbReference>
<dbReference type="PANTHER" id="PTHR23501">
    <property type="entry name" value="MAJOR FACILITATOR SUPERFAMILY"/>
    <property type="match status" value="1"/>
</dbReference>
<sequence length="543" mass="58057">MAEGLPAKSDMEANPIQVQEVKEDHNPAPRDIHGIKWVLVVMGTLSSIFIYALDNTVVADVTPTLVNTFGDVLDLPWISVGFLLGGTAAVLPFGRIYGLFDAKWLYVISALVFNAGSALRGGAPTMKAVIVGRVLAGLGGNGMYLGVMTLLSVLTSDRERAGYLSFVGLFWGIGIILGPVVGGAFSQSSATWRWAFYINLCIAALFAPVYLFWIPSFKPRAGTRSTQLLREIDVVGAILSVAGIMTIIMAINFGGTTYAWNSGQTIALFVVSGVIWIAFGIQQAFAIFTTTTQRVFPVHFLRNWNAVLLFICMAAVNTAGFIPIYYVPLYFQFSRGDDAIGAAVRLLPLIIVLSAAILSNGHLMSQFNYFQPWYIFGSVLTVIGGVLLSRIDVSTPARNIYGYEVLIGIGTGCFIQAGYAVIQAMVAPAEMAYAISFMMLAQLGGIGLGLSIAGSVFINQAVNGLAKMMPGVSRSDLQLAISGTSSTYFKSLPSAQREAAVDTIVGAMSHTFILVYVGGAVCLCLSVLFTQRKLFKNAVAIAA</sequence>
<evidence type="ECO:0000256" key="1">
    <source>
        <dbReference type="ARBA" id="ARBA00004141"/>
    </source>
</evidence>
<evidence type="ECO:0000256" key="6">
    <source>
        <dbReference type="ARBA" id="ARBA00023136"/>
    </source>
</evidence>
<proteinExistence type="inferred from homology"/>
<keyword evidence="6 7" id="KW-0472">Membrane</keyword>
<accession>A0A194VRK6</accession>
<keyword evidence="10" id="KW-1185">Reference proteome</keyword>
<evidence type="ECO:0000313" key="9">
    <source>
        <dbReference type="EMBL" id="KUI66831.1"/>
    </source>
</evidence>
<protein>
    <submittedName>
        <fullName evidence="9">HC-toxin efflux carrier TOXA</fullName>
    </submittedName>
</protein>
<dbReference type="SUPFAM" id="SSF103473">
    <property type="entry name" value="MFS general substrate transporter"/>
    <property type="match status" value="1"/>
</dbReference>
<evidence type="ECO:0000256" key="4">
    <source>
        <dbReference type="ARBA" id="ARBA00022692"/>
    </source>
</evidence>
<evidence type="ECO:0000259" key="8">
    <source>
        <dbReference type="PROSITE" id="PS50850"/>
    </source>
</evidence>
<reference evidence="9" key="1">
    <citation type="submission" date="2014-12" db="EMBL/GenBank/DDBJ databases">
        <title>Genome Sequence of Valsa Canker Pathogens Uncovers a Specific Adaption of Colonization on Woody Bark.</title>
        <authorList>
            <person name="Yin Z."/>
            <person name="Liu H."/>
            <person name="Gao X."/>
            <person name="Li Z."/>
            <person name="Song N."/>
            <person name="Ke X."/>
            <person name="Dai Q."/>
            <person name="Wu Y."/>
            <person name="Sun Y."/>
            <person name="Xu J.-R."/>
            <person name="Kang Z.K."/>
            <person name="Wang L."/>
            <person name="Huang L."/>
        </authorList>
    </citation>
    <scope>NUCLEOTIDE SEQUENCE [LARGE SCALE GENOMIC DNA]</scope>
    <source>
        <strain evidence="9">03-8</strain>
    </source>
</reference>
<evidence type="ECO:0000256" key="5">
    <source>
        <dbReference type="ARBA" id="ARBA00022989"/>
    </source>
</evidence>
<dbReference type="SMR" id="A0A194VRK6"/>